<protein>
    <submittedName>
        <fullName evidence="2">Actin-related protein 3, putative arp3</fullName>
    </submittedName>
</protein>
<comment type="similarity">
    <text evidence="1">Belongs to the actin family.</text>
</comment>
<dbReference type="VEuPathDB" id="TriTrypDB:LdCL_150019400"/>
<dbReference type="PANTHER" id="PTHR11937">
    <property type="entry name" value="ACTIN"/>
    <property type="match status" value="1"/>
</dbReference>
<name>A0A3Q8ICD3_LEIDO</name>
<dbReference type="AlphaFoldDB" id="A0A3Q8ICD3"/>
<dbReference type="PRINTS" id="PR00190">
    <property type="entry name" value="ACTIN"/>
</dbReference>
<dbReference type="SMART" id="SM00268">
    <property type="entry name" value="ACTIN"/>
    <property type="match status" value="1"/>
</dbReference>
<dbReference type="Gene3D" id="2.30.36.70">
    <property type="entry name" value="Actin, Chain A, domain 2"/>
    <property type="match status" value="1"/>
</dbReference>
<dbReference type="VEuPathDB" id="TriTrypDB:LDHU3_15.1730"/>
<evidence type="ECO:0000313" key="2">
    <source>
        <dbReference type="EMBL" id="AYU77553.1"/>
    </source>
</evidence>
<evidence type="ECO:0000313" key="3">
    <source>
        <dbReference type="Proteomes" id="UP000274082"/>
    </source>
</evidence>
<dbReference type="Gene3D" id="3.90.640.10">
    <property type="entry name" value="Actin, Chain A, domain 4"/>
    <property type="match status" value="1"/>
</dbReference>
<dbReference type="Proteomes" id="UP000274082">
    <property type="component" value="Chromosome 15"/>
</dbReference>
<dbReference type="Pfam" id="PF00022">
    <property type="entry name" value="Actin"/>
    <property type="match status" value="1"/>
</dbReference>
<dbReference type="EMBL" id="CP029514">
    <property type="protein sequence ID" value="AYU77553.1"/>
    <property type="molecule type" value="Genomic_DNA"/>
</dbReference>
<dbReference type="VEuPathDB" id="TriTrypDB:LdBPK_151410.1"/>
<dbReference type="InterPro" id="IPR004000">
    <property type="entry name" value="Actin"/>
</dbReference>
<dbReference type="CDD" id="cd10221">
    <property type="entry name" value="ASKHA_NBD_Arp3-like"/>
    <property type="match status" value="1"/>
</dbReference>
<sequence>MACSSCAASVVVCDIGTSTTRLGYAGNAEPTFALPTVCAWRDRMSAETFAVGDAAATMVGPGVQRRRPLEHGLVVDWDVMEEYWRHLFNRYACVEPQDVGVLLTEAAVTPYEQREMTAEIMFESFGVPRLCIGSQALFVLSSVGDGCDTAVVVESGAGVTQVVPIVAGYAVAGAARRFPVAGRDITQYVLKSLREHERGIEAEQALEVAERVKTRYGYTADDIARELARAESSLPSYVIHHTELHSRTGAPYSIDVGYERFLAPETMFQPNLLAAPSALTASACGGLPAVIDSVVWSCPMDGRRPLYANVIVSGGNTRFAHFAKRLYHGLQRALDERSVGVGPAPGSTLSRQVKYEVNVRDHSQATHAVWRGASAFAASPEYATAAVAREAYMECGASVMRQHRV</sequence>
<organism evidence="2 3">
    <name type="scientific">Leishmania donovani</name>
    <dbReference type="NCBI Taxonomy" id="5661"/>
    <lineage>
        <taxon>Eukaryota</taxon>
        <taxon>Discoba</taxon>
        <taxon>Euglenozoa</taxon>
        <taxon>Kinetoplastea</taxon>
        <taxon>Metakinetoplastina</taxon>
        <taxon>Trypanosomatida</taxon>
        <taxon>Trypanosomatidae</taxon>
        <taxon>Leishmaniinae</taxon>
        <taxon>Leishmania</taxon>
    </lineage>
</organism>
<dbReference type="Gene3D" id="3.30.420.40">
    <property type="match status" value="2"/>
</dbReference>
<dbReference type="OrthoDB" id="421448at2759"/>
<keyword evidence="3" id="KW-1185">Reference proteome</keyword>
<accession>A0A3Q8ICD3</accession>
<reference evidence="2 3" key="1">
    <citation type="journal article" date="2018" name="Sci. Rep.">
        <title>A complete Leishmania donovani reference genome identifies novel genetic variations associated with virulence.</title>
        <authorList>
            <person name="Lypaczewski P."/>
            <person name="Hoshizaki J."/>
            <person name="Zhang W.-W."/>
            <person name="McCall L.-I."/>
            <person name="Torcivia-Rodriguez J."/>
            <person name="Simonyan V."/>
            <person name="Kaur A."/>
            <person name="Dewar K."/>
            <person name="Matlashewski G."/>
        </authorList>
    </citation>
    <scope>NUCLEOTIDE SEQUENCE [LARGE SCALE GENOMIC DNA]</scope>
    <source>
        <strain evidence="2 3">LdCL</strain>
    </source>
</reference>
<evidence type="ECO:0000256" key="1">
    <source>
        <dbReference type="RuleBase" id="RU000487"/>
    </source>
</evidence>
<dbReference type="SUPFAM" id="SSF53067">
    <property type="entry name" value="Actin-like ATPase domain"/>
    <property type="match status" value="2"/>
</dbReference>
<gene>
    <name evidence="2" type="ORF">LdCL_150019400</name>
</gene>
<dbReference type="InterPro" id="IPR043129">
    <property type="entry name" value="ATPase_NBD"/>
</dbReference>
<proteinExistence type="inferred from homology"/>